<evidence type="ECO:0000313" key="10">
    <source>
        <dbReference type="EMBL" id="GFU33067.1"/>
    </source>
</evidence>
<keyword evidence="5 9" id="KW-0648">Protein biosynthesis</keyword>
<dbReference type="InterPro" id="IPR002307">
    <property type="entry name" value="Tyr-tRNA-ligase"/>
</dbReference>
<comment type="caution">
    <text evidence="10">The sequence shown here is derived from an EMBL/GenBank/DDBJ whole genome shotgun (WGS) entry which is preliminary data.</text>
</comment>
<evidence type="ECO:0000256" key="6">
    <source>
        <dbReference type="ARBA" id="ARBA00023146"/>
    </source>
</evidence>
<dbReference type="PANTHER" id="PTHR11766">
    <property type="entry name" value="TYROSYL-TRNA SYNTHETASE"/>
    <property type="match status" value="1"/>
</dbReference>
<dbReference type="CDD" id="cd00805">
    <property type="entry name" value="TyrRS_core"/>
    <property type="match status" value="1"/>
</dbReference>
<dbReference type="GO" id="GO:0004831">
    <property type="term" value="F:tyrosine-tRNA ligase activity"/>
    <property type="evidence" value="ECO:0007669"/>
    <property type="project" value="UniProtKB-EC"/>
</dbReference>
<gene>
    <name evidence="10" type="primary">TyrRS-m</name>
    <name evidence="10" type="ORF">NPIL_512181</name>
</gene>
<comment type="similarity">
    <text evidence="9">Belongs to the class-I aminoacyl-tRNA synthetase family.</text>
</comment>
<dbReference type="Gene3D" id="3.40.50.620">
    <property type="entry name" value="HUPs"/>
    <property type="match status" value="1"/>
</dbReference>
<organism evidence="10 11">
    <name type="scientific">Nephila pilipes</name>
    <name type="common">Giant wood spider</name>
    <name type="synonym">Nephila maculata</name>
    <dbReference type="NCBI Taxonomy" id="299642"/>
    <lineage>
        <taxon>Eukaryota</taxon>
        <taxon>Metazoa</taxon>
        <taxon>Ecdysozoa</taxon>
        <taxon>Arthropoda</taxon>
        <taxon>Chelicerata</taxon>
        <taxon>Arachnida</taxon>
        <taxon>Araneae</taxon>
        <taxon>Araneomorphae</taxon>
        <taxon>Entelegynae</taxon>
        <taxon>Araneoidea</taxon>
        <taxon>Nephilidae</taxon>
        <taxon>Nephila</taxon>
    </lineage>
</organism>
<dbReference type="EC" id="6.1.1.1" evidence="1 9"/>
<reference evidence="10" key="1">
    <citation type="submission" date="2020-08" db="EMBL/GenBank/DDBJ databases">
        <title>Multicomponent nature underlies the extraordinary mechanical properties of spider dragline silk.</title>
        <authorList>
            <person name="Kono N."/>
            <person name="Nakamura H."/>
            <person name="Mori M."/>
            <person name="Yoshida Y."/>
            <person name="Ohtoshi R."/>
            <person name="Malay A.D."/>
            <person name="Moran D.A.P."/>
            <person name="Tomita M."/>
            <person name="Numata K."/>
            <person name="Arakawa K."/>
        </authorList>
    </citation>
    <scope>NUCLEOTIDE SEQUENCE</scope>
</reference>
<evidence type="ECO:0000256" key="3">
    <source>
        <dbReference type="ARBA" id="ARBA00022741"/>
    </source>
</evidence>
<dbReference type="PANTHER" id="PTHR11766:SF0">
    <property type="entry name" value="TYROSINE--TRNA LIGASE, MITOCHONDRIAL"/>
    <property type="match status" value="1"/>
</dbReference>
<evidence type="ECO:0000256" key="1">
    <source>
        <dbReference type="ARBA" id="ARBA00013160"/>
    </source>
</evidence>
<dbReference type="SUPFAM" id="SSF55174">
    <property type="entry name" value="Alpha-L RNA-binding motif"/>
    <property type="match status" value="1"/>
</dbReference>
<protein>
    <recommendedName>
        <fullName evidence="1 9">Tyrosine--tRNA ligase</fullName>
        <ecNumber evidence="1 9">6.1.1.1</ecNumber>
    </recommendedName>
    <alternativeName>
        <fullName evidence="7 9">Tyrosyl-tRNA synthetase</fullName>
    </alternativeName>
</protein>
<dbReference type="AlphaFoldDB" id="A0A8X6UNV1"/>
<dbReference type="Proteomes" id="UP000887013">
    <property type="component" value="Unassembled WGS sequence"/>
</dbReference>
<keyword evidence="6 9" id="KW-0030">Aminoacyl-tRNA synthetase</keyword>
<dbReference type="Gene3D" id="3.10.290.10">
    <property type="entry name" value="RNA-binding S4 domain"/>
    <property type="match status" value="1"/>
</dbReference>
<dbReference type="GO" id="GO:0003723">
    <property type="term" value="F:RNA binding"/>
    <property type="evidence" value="ECO:0007669"/>
    <property type="project" value="InterPro"/>
</dbReference>
<dbReference type="GO" id="GO:0006437">
    <property type="term" value="P:tyrosyl-tRNA aminoacylation"/>
    <property type="evidence" value="ECO:0007669"/>
    <property type="project" value="InterPro"/>
</dbReference>
<dbReference type="FunFam" id="1.10.240.10:FF:000001">
    <property type="entry name" value="Tyrosine--tRNA ligase"/>
    <property type="match status" value="1"/>
</dbReference>
<dbReference type="GO" id="GO:0005829">
    <property type="term" value="C:cytosol"/>
    <property type="evidence" value="ECO:0007669"/>
    <property type="project" value="TreeGrafter"/>
</dbReference>
<dbReference type="FunFam" id="3.40.50.620:FF:000107">
    <property type="entry name" value="Tyrosine--tRNA ligase"/>
    <property type="match status" value="1"/>
</dbReference>
<dbReference type="PRINTS" id="PR01040">
    <property type="entry name" value="TRNASYNTHTYR"/>
</dbReference>
<evidence type="ECO:0000256" key="8">
    <source>
        <dbReference type="ARBA" id="ARBA00048248"/>
    </source>
</evidence>
<sequence length="463" mass="52302">MASLIPKACRFFLNLKPQTHLCFKVRNNSSDVLYSLKRRGLVKQIFPNDQSITCLGTPCAYAGFDATADSLHVGNLLVLISLIHWQRSGFDTIVVIGDATAKIGDPSGHSSDRKVLSYDFVSHNAESIEANLFEIFQNHEKHIFPKAKKKGKLGKLRILKNSQWYQNTNIVDFISEAGRYMRVGEMLSRTSVKSRMESGAGINFTEFSYQIFQSYDWLHLFRTYNCRFQFGGNDQLGNITSGYNLVSGSLYQPVYGALLPLVQSETGDKFGKTAGNAVFLAPNRTSSFDFYQFFMRIPDADISNYLKLFTFLSMEEIEDISYNHLKNPDFRKAQKKLAEEVTLLVHGNHGLDLAETATKILFHSDINSLAKLNVQNMNQVFPLSSTSQVLFEPGMSLLDLTMKAGCFLKKDDADRIIRGGGVYLNFERISSPQFVIIPDQYILPNGVSLLRIGKKTYYLVIWK</sequence>
<dbReference type="InterPro" id="IPR024088">
    <property type="entry name" value="Tyr-tRNA-ligase_bac-type"/>
</dbReference>
<dbReference type="GO" id="GO:0005524">
    <property type="term" value="F:ATP binding"/>
    <property type="evidence" value="ECO:0007669"/>
    <property type="project" value="UniProtKB-KW"/>
</dbReference>
<dbReference type="SUPFAM" id="SSF52374">
    <property type="entry name" value="Nucleotidylyl transferase"/>
    <property type="match status" value="1"/>
</dbReference>
<dbReference type="Pfam" id="PF00579">
    <property type="entry name" value="tRNA-synt_1b"/>
    <property type="match status" value="1"/>
</dbReference>
<comment type="catalytic activity">
    <reaction evidence="8 9">
        <text>tRNA(Tyr) + L-tyrosine + ATP = L-tyrosyl-tRNA(Tyr) + AMP + diphosphate + H(+)</text>
        <dbReference type="Rhea" id="RHEA:10220"/>
        <dbReference type="Rhea" id="RHEA-COMP:9706"/>
        <dbReference type="Rhea" id="RHEA-COMP:9707"/>
        <dbReference type="ChEBI" id="CHEBI:15378"/>
        <dbReference type="ChEBI" id="CHEBI:30616"/>
        <dbReference type="ChEBI" id="CHEBI:33019"/>
        <dbReference type="ChEBI" id="CHEBI:58315"/>
        <dbReference type="ChEBI" id="CHEBI:78442"/>
        <dbReference type="ChEBI" id="CHEBI:78536"/>
        <dbReference type="ChEBI" id="CHEBI:456215"/>
        <dbReference type="EC" id="6.1.1.1"/>
    </reaction>
</comment>
<evidence type="ECO:0000256" key="4">
    <source>
        <dbReference type="ARBA" id="ARBA00022840"/>
    </source>
</evidence>
<evidence type="ECO:0000256" key="2">
    <source>
        <dbReference type="ARBA" id="ARBA00022598"/>
    </source>
</evidence>
<keyword evidence="3 9" id="KW-0547">Nucleotide-binding</keyword>
<dbReference type="InterPro" id="IPR036986">
    <property type="entry name" value="S4_RNA-bd_sf"/>
</dbReference>
<accession>A0A8X6UNV1</accession>
<dbReference type="Gene3D" id="1.10.240.10">
    <property type="entry name" value="Tyrosyl-Transfer RNA Synthetase"/>
    <property type="match status" value="1"/>
</dbReference>
<name>A0A8X6UNV1_NEPPI</name>
<evidence type="ECO:0000256" key="7">
    <source>
        <dbReference type="ARBA" id="ARBA00033323"/>
    </source>
</evidence>
<dbReference type="GO" id="GO:0005739">
    <property type="term" value="C:mitochondrion"/>
    <property type="evidence" value="ECO:0007669"/>
    <property type="project" value="TreeGrafter"/>
</dbReference>
<dbReference type="NCBIfam" id="TIGR00234">
    <property type="entry name" value="tyrS"/>
    <property type="match status" value="1"/>
</dbReference>
<dbReference type="InterPro" id="IPR002305">
    <property type="entry name" value="aa-tRNA-synth_Ic"/>
</dbReference>
<evidence type="ECO:0000256" key="9">
    <source>
        <dbReference type="RuleBase" id="RU361234"/>
    </source>
</evidence>
<dbReference type="OrthoDB" id="6414360at2759"/>
<evidence type="ECO:0000313" key="11">
    <source>
        <dbReference type="Proteomes" id="UP000887013"/>
    </source>
</evidence>
<evidence type="ECO:0000256" key="5">
    <source>
        <dbReference type="ARBA" id="ARBA00022917"/>
    </source>
</evidence>
<dbReference type="EMBL" id="BMAW01034015">
    <property type="protein sequence ID" value="GFU33067.1"/>
    <property type="molecule type" value="Genomic_DNA"/>
</dbReference>
<keyword evidence="2 9" id="KW-0436">Ligase</keyword>
<keyword evidence="4 9" id="KW-0067">ATP-binding</keyword>
<proteinExistence type="inferred from homology"/>
<keyword evidence="11" id="KW-1185">Reference proteome</keyword>
<dbReference type="InterPro" id="IPR014729">
    <property type="entry name" value="Rossmann-like_a/b/a_fold"/>
</dbReference>